<dbReference type="SUPFAM" id="SSF53850">
    <property type="entry name" value="Periplasmic binding protein-like II"/>
    <property type="match status" value="1"/>
</dbReference>
<evidence type="ECO:0000256" key="2">
    <source>
        <dbReference type="ARBA" id="ARBA00023015"/>
    </source>
</evidence>
<dbReference type="SUPFAM" id="SSF46785">
    <property type="entry name" value="Winged helix' DNA-binding domain"/>
    <property type="match status" value="1"/>
</dbReference>
<name>A0A7Y9LLY8_9BURK</name>
<dbReference type="GO" id="GO:0043565">
    <property type="term" value="F:sequence-specific DNA binding"/>
    <property type="evidence" value="ECO:0007669"/>
    <property type="project" value="TreeGrafter"/>
</dbReference>
<feature type="domain" description="HTH lysR-type" evidence="5">
    <location>
        <begin position="1"/>
        <end position="63"/>
    </location>
</feature>
<dbReference type="PANTHER" id="PTHR30537">
    <property type="entry name" value="HTH-TYPE TRANSCRIPTIONAL REGULATOR"/>
    <property type="match status" value="1"/>
</dbReference>
<gene>
    <name evidence="6" type="ORF">FHW18_000347</name>
</gene>
<dbReference type="InterPro" id="IPR005119">
    <property type="entry name" value="LysR_subst-bd"/>
</dbReference>
<keyword evidence="7" id="KW-1185">Reference proteome</keyword>
<sequence>MTTHVDHIDDLMIFLEVVEAGGFSAASRRTGRSTSLISRRIQDLERKLGVGLLVRDSRRFAVTPVGKGIVEHAVRIRSEAQAAYAFAADSADSPTGVLRVSCPVKVAASLVGPLAMDLATQHPQLQIKISTYNGRASEQEASADIVILPSIGALKDADIVARRLGECQYLLVAAPELADRYRHVSTPQDVEGIPAVGWTFHDSPSSWVLQDPTGARETIHVDVRFLADTLSLVSDAALRGLGAAQLPVMTCKNDIAEGRLCDLLQGWTPPPVTLYAVYPSRRSLSRGGRLFVDLLSRRFQATHA</sequence>
<proteinExistence type="inferred from homology"/>
<dbReference type="GO" id="GO:0006351">
    <property type="term" value="P:DNA-templated transcription"/>
    <property type="evidence" value="ECO:0007669"/>
    <property type="project" value="TreeGrafter"/>
</dbReference>
<evidence type="ECO:0000256" key="3">
    <source>
        <dbReference type="ARBA" id="ARBA00023125"/>
    </source>
</evidence>
<comment type="caution">
    <text evidence="6">The sequence shown here is derived from an EMBL/GenBank/DDBJ whole genome shotgun (WGS) entry which is preliminary data.</text>
</comment>
<protein>
    <submittedName>
        <fullName evidence="6">DNA-binding transcriptional LysR family regulator</fullName>
    </submittedName>
</protein>
<dbReference type="PANTHER" id="PTHR30537:SF31">
    <property type="entry name" value="TRANSCRIPTIONAL REGULATOR, LYSR FAMILY"/>
    <property type="match status" value="1"/>
</dbReference>
<keyword evidence="2" id="KW-0805">Transcription regulation</keyword>
<evidence type="ECO:0000313" key="7">
    <source>
        <dbReference type="Proteomes" id="UP000542125"/>
    </source>
</evidence>
<evidence type="ECO:0000256" key="4">
    <source>
        <dbReference type="ARBA" id="ARBA00023163"/>
    </source>
</evidence>
<organism evidence="6 7">
    <name type="scientific">Pigmentiphaga litoralis</name>
    <dbReference type="NCBI Taxonomy" id="516702"/>
    <lineage>
        <taxon>Bacteria</taxon>
        <taxon>Pseudomonadati</taxon>
        <taxon>Pseudomonadota</taxon>
        <taxon>Betaproteobacteria</taxon>
        <taxon>Burkholderiales</taxon>
        <taxon>Alcaligenaceae</taxon>
        <taxon>Pigmentiphaga</taxon>
    </lineage>
</organism>
<evidence type="ECO:0000259" key="5">
    <source>
        <dbReference type="PROSITE" id="PS50931"/>
    </source>
</evidence>
<dbReference type="Pfam" id="PF00126">
    <property type="entry name" value="HTH_1"/>
    <property type="match status" value="1"/>
</dbReference>
<comment type="similarity">
    <text evidence="1">Belongs to the LysR transcriptional regulatory family.</text>
</comment>
<dbReference type="Pfam" id="PF03466">
    <property type="entry name" value="LysR_substrate"/>
    <property type="match status" value="1"/>
</dbReference>
<keyword evidence="3 6" id="KW-0238">DNA-binding</keyword>
<reference evidence="6 7" key="1">
    <citation type="submission" date="2020-07" db="EMBL/GenBank/DDBJ databases">
        <title>Genomic Encyclopedia of Type Strains, Phase IV (KMG-V): Genome sequencing to study the core and pangenomes of soil and plant-associated prokaryotes.</title>
        <authorList>
            <person name="Whitman W."/>
        </authorList>
    </citation>
    <scope>NUCLEOTIDE SEQUENCE [LARGE SCALE GENOMIC DNA]</scope>
    <source>
        <strain evidence="6 7">SAS40</strain>
    </source>
</reference>
<dbReference type="InterPro" id="IPR058163">
    <property type="entry name" value="LysR-type_TF_proteobact-type"/>
</dbReference>
<dbReference type="AlphaFoldDB" id="A0A7Y9LLY8"/>
<dbReference type="InterPro" id="IPR036390">
    <property type="entry name" value="WH_DNA-bd_sf"/>
</dbReference>
<evidence type="ECO:0000313" key="6">
    <source>
        <dbReference type="EMBL" id="NYE81076.1"/>
    </source>
</evidence>
<evidence type="ECO:0000256" key="1">
    <source>
        <dbReference type="ARBA" id="ARBA00009437"/>
    </source>
</evidence>
<dbReference type="PROSITE" id="PS50931">
    <property type="entry name" value="HTH_LYSR"/>
    <property type="match status" value="1"/>
</dbReference>
<dbReference type="RefSeq" id="WP_179582740.1">
    <property type="nucleotide sequence ID" value="NZ_JACBYR010000001.1"/>
</dbReference>
<dbReference type="GO" id="GO:0003700">
    <property type="term" value="F:DNA-binding transcription factor activity"/>
    <property type="evidence" value="ECO:0007669"/>
    <property type="project" value="InterPro"/>
</dbReference>
<dbReference type="Gene3D" id="1.10.10.10">
    <property type="entry name" value="Winged helix-like DNA-binding domain superfamily/Winged helix DNA-binding domain"/>
    <property type="match status" value="1"/>
</dbReference>
<accession>A0A7Y9LLY8</accession>
<dbReference type="InterPro" id="IPR036388">
    <property type="entry name" value="WH-like_DNA-bd_sf"/>
</dbReference>
<dbReference type="InterPro" id="IPR000847">
    <property type="entry name" value="LysR_HTH_N"/>
</dbReference>
<dbReference type="FunFam" id="1.10.10.10:FF:000001">
    <property type="entry name" value="LysR family transcriptional regulator"/>
    <property type="match status" value="1"/>
</dbReference>
<dbReference type="Proteomes" id="UP000542125">
    <property type="component" value="Unassembled WGS sequence"/>
</dbReference>
<dbReference type="Gene3D" id="3.40.190.290">
    <property type="match status" value="1"/>
</dbReference>
<dbReference type="EMBL" id="JACBYR010000001">
    <property type="protein sequence ID" value="NYE81076.1"/>
    <property type="molecule type" value="Genomic_DNA"/>
</dbReference>
<keyword evidence="4" id="KW-0804">Transcription</keyword>